<dbReference type="PANTHER" id="PTHR30307:SF0">
    <property type="entry name" value="S-ADENOSYLMETHIONINE:TRNA RIBOSYLTRANSFERASE-ISOMERASE"/>
    <property type="match status" value="1"/>
</dbReference>
<dbReference type="InterPro" id="IPR042119">
    <property type="entry name" value="QueA_dom2"/>
</dbReference>
<sequence length="338" mass="38449">MEAYDYQFPQELIAQQPAVPRDSARLLVYNRKTDSAAFNTFKNLSKYLPPKAVLVFNETKVIPARVELQKATGGKVKILYLERIGGLIKVMADRQINIDSRLFLKKKPVFLIEKQTEQFYFLKPLFLIQRLNNFFETNGVAPLPPYIKHSPLGEAQIKREYQAVFAKYLGSIAAPTASLHFTKSLLRTLKQRGFSIEFVTLHVNLGTFAPLTDAQLQNGKLHQEYYEISSRTAERLNRFKKDGRQIVAVGTTVVRTLESASDTAGILKKLSGATDLFIRPGYRFNLVDSLITNFHVPRSSLLMLAAAFSGREELFKLYQKAIQRKFRLFSFGDGMLII</sequence>
<evidence type="ECO:0000313" key="7">
    <source>
        <dbReference type="Proteomes" id="UP000176284"/>
    </source>
</evidence>
<comment type="similarity">
    <text evidence="5">Belongs to the QueA family.</text>
</comment>
<dbReference type="NCBIfam" id="TIGR00113">
    <property type="entry name" value="queA"/>
    <property type="match status" value="1"/>
</dbReference>
<dbReference type="SUPFAM" id="SSF111337">
    <property type="entry name" value="QueA-like"/>
    <property type="match status" value="1"/>
</dbReference>
<dbReference type="EMBL" id="MHJM01000019">
    <property type="protein sequence ID" value="OGY67751.1"/>
    <property type="molecule type" value="Genomic_DNA"/>
</dbReference>
<keyword evidence="3 5" id="KW-0949">S-adenosyl-L-methionine</keyword>
<dbReference type="UniPathway" id="UPA00392"/>
<name>A0A1G1ZTE8_9BACT</name>
<comment type="catalytic activity">
    <reaction evidence="5">
        <text>7-aminomethyl-7-carbaguanosine(34) in tRNA + S-adenosyl-L-methionine = epoxyqueuosine(34) in tRNA + adenine + L-methionine + 2 H(+)</text>
        <dbReference type="Rhea" id="RHEA:32155"/>
        <dbReference type="Rhea" id="RHEA-COMP:10342"/>
        <dbReference type="Rhea" id="RHEA-COMP:18582"/>
        <dbReference type="ChEBI" id="CHEBI:15378"/>
        <dbReference type="ChEBI" id="CHEBI:16708"/>
        <dbReference type="ChEBI" id="CHEBI:57844"/>
        <dbReference type="ChEBI" id="CHEBI:59789"/>
        <dbReference type="ChEBI" id="CHEBI:82833"/>
        <dbReference type="ChEBI" id="CHEBI:194443"/>
        <dbReference type="EC" id="2.4.99.17"/>
    </reaction>
</comment>
<dbReference type="InterPro" id="IPR036100">
    <property type="entry name" value="QueA_sf"/>
</dbReference>
<comment type="subcellular location">
    <subcellularLocation>
        <location evidence="5">Cytoplasm</location>
    </subcellularLocation>
</comment>
<evidence type="ECO:0000313" key="6">
    <source>
        <dbReference type="EMBL" id="OGY67751.1"/>
    </source>
</evidence>
<evidence type="ECO:0000256" key="5">
    <source>
        <dbReference type="HAMAP-Rule" id="MF_00113"/>
    </source>
</evidence>
<keyword evidence="1 5" id="KW-0963">Cytoplasm</keyword>
<evidence type="ECO:0000256" key="3">
    <source>
        <dbReference type="ARBA" id="ARBA00022691"/>
    </source>
</evidence>
<dbReference type="AlphaFoldDB" id="A0A1G1ZTE8"/>
<dbReference type="HAMAP" id="MF_00113">
    <property type="entry name" value="QueA"/>
    <property type="match status" value="1"/>
</dbReference>
<dbReference type="Gene3D" id="3.40.1780.10">
    <property type="entry name" value="QueA-like"/>
    <property type="match status" value="1"/>
</dbReference>
<keyword evidence="6" id="KW-0413">Isomerase</keyword>
<dbReference type="GO" id="GO:0005737">
    <property type="term" value="C:cytoplasm"/>
    <property type="evidence" value="ECO:0007669"/>
    <property type="project" value="UniProtKB-SubCell"/>
</dbReference>
<dbReference type="STRING" id="1798410.A3H63_01315"/>
<reference evidence="6 7" key="1">
    <citation type="journal article" date="2016" name="Nat. Commun.">
        <title>Thousands of microbial genomes shed light on interconnected biogeochemical processes in an aquifer system.</title>
        <authorList>
            <person name="Anantharaman K."/>
            <person name="Brown C.T."/>
            <person name="Hug L.A."/>
            <person name="Sharon I."/>
            <person name="Castelle C.J."/>
            <person name="Probst A.J."/>
            <person name="Thomas B.C."/>
            <person name="Singh A."/>
            <person name="Wilkins M.J."/>
            <person name="Karaoz U."/>
            <person name="Brodie E.L."/>
            <person name="Williams K.H."/>
            <person name="Hubbard S.S."/>
            <person name="Banfield J.F."/>
        </authorList>
    </citation>
    <scope>NUCLEOTIDE SEQUENCE [LARGE SCALE GENOMIC DNA]</scope>
</reference>
<dbReference type="GO" id="GO:0008616">
    <property type="term" value="P:tRNA queuosine(34) biosynthetic process"/>
    <property type="evidence" value="ECO:0007669"/>
    <property type="project" value="UniProtKB-UniRule"/>
</dbReference>
<evidence type="ECO:0000256" key="4">
    <source>
        <dbReference type="ARBA" id="ARBA00022785"/>
    </source>
</evidence>
<evidence type="ECO:0000256" key="1">
    <source>
        <dbReference type="ARBA" id="ARBA00022490"/>
    </source>
</evidence>
<accession>A0A1G1ZTE8</accession>
<dbReference type="PANTHER" id="PTHR30307">
    <property type="entry name" value="S-ADENOSYLMETHIONINE:TRNA RIBOSYLTRANSFERASE-ISOMERASE"/>
    <property type="match status" value="1"/>
</dbReference>
<dbReference type="Gene3D" id="2.40.10.240">
    <property type="entry name" value="QueA-like"/>
    <property type="match status" value="1"/>
</dbReference>
<comment type="function">
    <text evidence="5">Transfers and isomerizes the ribose moiety from AdoMet to the 7-aminomethyl group of 7-deazaguanine (preQ1-tRNA) to give epoxyqueuosine (oQ-tRNA).</text>
</comment>
<gene>
    <name evidence="5" type="primary">queA</name>
    <name evidence="6" type="ORF">A3H63_01315</name>
</gene>
<keyword evidence="4 5" id="KW-0671">Queuosine biosynthesis</keyword>
<dbReference type="GO" id="GO:0051075">
    <property type="term" value="F:S-adenosylmethionine:tRNA ribosyltransferase-isomerase activity"/>
    <property type="evidence" value="ECO:0007669"/>
    <property type="project" value="UniProtKB-EC"/>
</dbReference>
<keyword evidence="2 5" id="KW-0808">Transferase</keyword>
<dbReference type="Pfam" id="PF02547">
    <property type="entry name" value="Queuosine_synth"/>
    <property type="match status" value="1"/>
</dbReference>
<dbReference type="InterPro" id="IPR042118">
    <property type="entry name" value="QueA_dom1"/>
</dbReference>
<dbReference type="EC" id="2.4.99.17" evidence="5"/>
<comment type="caution">
    <text evidence="6">The sequence shown here is derived from an EMBL/GenBank/DDBJ whole genome shotgun (WGS) entry which is preliminary data.</text>
</comment>
<dbReference type="NCBIfam" id="NF001140">
    <property type="entry name" value="PRK00147.1"/>
    <property type="match status" value="1"/>
</dbReference>
<dbReference type="Proteomes" id="UP000176284">
    <property type="component" value="Unassembled WGS sequence"/>
</dbReference>
<protein>
    <recommendedName>
        <fullName evidence="5">S-adenosylmethionine:tRNA ribosyltransferase-isomerase</fullName>
        <ecNumber evidence="5">2.4.99.17</ecNumber>
    </recommendedName>
    <alternativeName>
        <fullName evidence="5">Queuosine biosynthesis protein QueA</fullName>
    </alternativeName>
</protein>
<evidence type="ECO:0000256" key="2">
    <source>
        <dbReference type="ARBA" id="ARBA00022679"/>
    </source>
</evidence>
<dbReference type="InterPro" id="IPR003699">
    <property type="entry name" value="QueA"/>
</dbReference>
<comment type="pathway">
    <text evidence="5">tRNA modification; tRNA-queuosine biosynthesis.</text>
</comment>
<comment type="subunit">
    <text evidence="5">Monomer.</text>
</comment>
<organism evidence="6 7">
    <name type="scientific">Candidatus Harrisonbacteria bacterium RIFCSPLOWO2_02_FULL_45_10c</name>
    <dbReference type="NCBI Taxonomy" id="1798410"/>
    <lineage>
        <taxon>Bacteria</taxon>
        <taxon>Candidatus Harrisoniibacteriota</taxon>
    </lineage>
</organism>
<proteinExistence type="inferred from homology"/>